<dbReference type="CDD" id="cd07849">
    <property type="entry name" value="STKc_ERK1_2_like"/>
    <property type="match status" value="1"/>
</dbReference>
<evidence type="ECO:0000256" key="8">
    <source>
        <dbReference type="RuleBase" id="RU000304"/>
    </source>
</evidence>
<feature type="domain" description="Protein kinase" evidence="11">
    <location>
        <begin position="86"/>
        <end position="381"/>
    </location>
</feature>
<feature type="region of interest" description="Disordered" evidence="10">
    <location>
        <begin position="29"/>
        <end position="74"/>
    </location>
</feature>
<evidence type="ECO:0000256" key="5">
    <source>
        <dbReference type="ARBA" id="ARBA00022840"/>
    </source>
</evidence>
<dbReference type="EC" id="2.7.11.24" evidence="9"/>
<dbReference type="FunFam" id="3.30.200.20:FF:000073">
    <property type="entry name" value="Mitogen-activated protein kinase"/>
    <property type="match status" value="1"/>
</dbReference>
<dbReference type="Gene3D" id="1.10.510.10">
    <property type="entry name" value="Transferase(Phosphotransferase) domain 1"/>
    <property type="match status" value="1"/>
</dbReference>
<organism evidence="12 13">
    <name type="scientific">Papiliotrema laurentii</name>
    <name type="common">Cryptococcus laurentii</name>
    <dbReference type="NCBI Taxonomy" id="5418"/>
    <lineage>
        <taxon>Eukaryota</taxon>
        <taxon>Fungi</taxon>
        <taxon>Dikarya</taxon>
        <taxon>Basidiomycota</taxon>
        <taxon>Agaricomycotina</taxon>
        <taxon>Tremellomycetes</taxon>
        <taxon>Tremellales</taxon>
        <taxon>Rhynchogastremaceae</taxon>
        <taxon>Papiliotrema</taxon>
    </lineage>
</organism>
<dbReference type="PANTHER" id="PTHR24055">
    <property type="entry name" value="MITOGEN-ACTIVATED PROTEIN KINASE"/>
    <property type="match status" value="1"/>
</dbReference>
<keyword evidence="4 9" id="KW-0418">Kinase</keyword>
<protein>
    <recommendedName>
        <fullName evidence="9">Mitogen-activated protein kinase</fullName>
        <ecNumber evidence="9">2.7.11.24</ecNumber>
    </recommendedName>
</protein>
<dbReference type="FunFam" id="1.10.510.10:FF:000040">
    <property type="entry name" value="Mitogen-activated protein kinase"/>
    <property type="match status" value="1"/>
</dbReference>
<comment type="function">
    <text evidence="6">Responds to activation by environmental stress by phosphorylating downstream targets.</text>
</comment>
<dbReference type="GO" id="GO:0005524">
    <property type="term" value="F:ATP binding"/>
    <property type="evidence" value="ECO:0007669"/>
    <property type="project" value="UniProtKB-UniRule"/>
</dbReference>
<comment type="activity regulation">
    <text evidence="9">Activated by threonine and tyrosine phosphorylation.</text>
</comment>
<evidence type="ECO:0000256" key="3">
    <source>
        <dbReference type="ARBA" id="ARBA00022741"/>
    </source>
</evidence>
<dbReference type="PROSITE" id="PS00107">
    <property type="entry name" value="PROTEIN_KINASE_ATP"/>
    <property type="match status" value="1"/>
</dbReference>
<keyword evidence="5 7" id="KW-0067">ATP-binding</keyword>
<evidence type="ECO:0000259" key="11">
    <source>
        <dbReference type="PROSITE" id="PS50011"/>
    </source>
</evidence>
<reference evidence="12" key="1">
    <citation type="submission" date="2023-02" db="EMBL/GenBank/DDBJ databases">
        <title>Identification and recombinant expression of a fungal hydrolase from Papiliotrema laurentii that hydrolyzes apple cutin and clears colloidal polyester polyurethane.</title>
        <authorList>
            <consortium name="DOE Joint Genome Institute"/>
            <person name="Roman V.A."/>
            <person name="Bojanowski C."/>
            <person name="Crable B.R."/>
            <person name="Wagner D.N."/>
            <person name="Hung C.S."/>
            <person name="Nadeau L.J."/>
            <person name="Schratz L."/>
            <person name="Haridas S."/>
            <person name="Pangilinan J."/>
            <person name="Lipzen A."/>
            <person name="Na H."/>
            <person name="Yan M."/>
            <person name="Ng V."/>
            <person name="Grigoriev I.V."/>
            <person name="Spatafora J.W."/>
            <person name="Barlow D."/>
            <person name="Biffinger J."/>
            <person name="Kelley-Loughnane N."/>
            <person name="Varaljay V.A."/>
            <person name="Crookes-Goodson W.J."/>
        </authorList>
    </citation>
    <scope>NUCLEOTIDE SEQUENCE</scope>
    <source>
        <strain evidence="12">5307AH</strain>
    </source>
</reference>
<evidence type="ECO:0000256" key="10">
    <source>
        <dbReference type="SAM" id="MobiDB-lite"/>
    </source>
</evidence>
<keyword evidence="3 7" id="KW-0547">Nucleotide-binding</keyword>
<evidence type="ECO:0000256" key="2">
    <source>
        <dbReference type="ARBA" id="ARBA00022679"/>
    </source>
</evidence>
<keyword evidence="1 8" id="KW-0723">Serine/threonine-protein kinase</keyword>
<keyword evidence="9" id="KW-0460">Magnesium</keyword>
<dbReference type="InterPro" id="IPR008271">
    <property type="entry name" value="Ser/Thr_kinase_AS"/>
</dbReference>
<feature type="compositionally biased region" description="Polar residues" evidence="10">
    <location>
        <begin position="49"/>
        <end position="73"/>
    </location>
</feature>
<comment type="catalytic activity">
    <reaction evidence="9">
        <text>L-threonyl-[protein] + ATP = O-phospho-L-threonyl-[protein] + ADP + H(+)</text>
        <dbReference type="Rhea" id="RHEA:46608"/>
        <dbReference type="Rhea" id="RHEA-COMP:11060"/>
        <dbReference type="Rhea" id="RHEA-COMP:11605"/>
        <dbReference type="ChEBI" id="CHEBI:15378"/>
        <dbReference type="ChEBI" id="CHEBI:30013"/>
        <dbReference type="ChEBI" id="CHEBI:30616"/>
        <dbReference type="ChEBI" id="CHEBI:61977"/>
        <dbReference type="ChEBI" id="CHEBI:456216"/>
        <dbReference type="EC" id="2.7.11.24"/>
    </reaction>
</comment>
<feature type="binding site" evidence="7">
    <location>
        <position position="116"/>
    </location>
    <ligand>
        <name>ATP</name>
        <dbReference type="ChEBI" id="CHEBI:30616"/>
    </ligand>
</feature>
<evidence type="ECO:0000256" key="7">
    <source>
        <dbReference type="PROSITE-ProRule" id="PRU10141"/>
    </source>
</evidence>
<dbReference type="InterPro" id="IPR017441">
    <property type="entry name" value="Protein_kinase_ATP_BS"/>
</dbReference>
<proteinExistence type="inferred from homology"/>
<dbReference type="PROSITE" id="PS01351">
    <property type="entry name" value="MAPK"/>
    <property type="match status" value="1"/>
</dbReference>
<comment type="cofactor">
    <cofactor evidence="9">
        <name>Mg(2+)</name>
        <dbReference type="ChEBI" id="CHEBI:18420"/>
    </cofactor>
</comment>
<gene>
    <name evidence="12" type="ORF">DB88DRAFT_486963</name>
</gene>
<evidence type="ECO:0000256" key="4">
    <source>
        <dbReference type="ARBA" id="ARBA00022777"/>
    </source>
</evidence>
<comment type="similarity">
    <text evidence="9">Belongs to the protein kinase superfamily. Ser/Thr protein kinase family. MAP kinase subfamily.</text>
</comment>
<evidence type="ECO:0000256" key="1">
    <source>
        <dbReference type="ARBA" id="ARBA00022527"/>
    </source>
</evidence>
<dbReference type="AlphaFoldDB" id="A0AAD9FRG3"/>
<dbReference type="Pfam" id="PF00069">
    <property type="entry name" value="Pkinase"/>
    <property type="match status" value="1"/>
</dbReference>
<dbReference type="GO" id="GO:0004707">
    <property type="term" value="F:MAP kinase activity"/>
    <property type="evidence" value="ECO:0007669"/>
    <property type="project" value="UniProtKB-EC"/>
</dbReference>
<dbReference type="InterPro" id="IPR000719">
    <property type="entry name" value="Prot_kinase_dom"/>
</dbReference>
<name>A0AAD9FRG3_PAPLA</name>
<dbReference type="Proteomes" id="UP001182556">
    <property type="component" value="Unassembled WGS sequence"/>
</dbReference>
<dbReference type="InterPro" id="IPR011009">
    <property type="entry name" value="Kinase-like_dom_sf"/>
</dbReference>
<dbReference type="EMBL" id="JAODAN010000004">
    <property type="protein sequence ID" value="KAK1924813.1"/>
    <property type="molecule type" value="Genomic_DNA"/>
</dbReference>
<dbReference type="SMART" id="SM00220">
    <property type="entry name" value="S_TKc"/>
    <property type="match status" value="1"/>
</dbReference>
<dbReference type="InterPro" id="IPR003527">
    <property type="entry name" value="MAP_kinase_CS"/>
</dbReference>
<comment type="caution">
    <text evidence="12">The sequence shown here is derived from an EMBL/GenBank/DDBJ whole genome shotgun (WGS) entry which is preliminary data.</text>
</comment>
<sequence length="430" mass="49279">MLYQSTRHAYPYHPKGTLYPSSLKDQAPFEAKSSQLHQQSYHISRKSPTRPQAQMSNTQNAAQERTTKGSSASAPRKVKFNVGNAYQVIDVIGEGAYGVVISAVHRPSGTKVAIKKIAPFDHAMFALRTLRELKLLKYFAEEGVSENIISVLDIIKPVSYESFKEVYLVQELLETDLHRVIRTQDLSDDHCQYFLYQTCRALKALHSAEIIHRDLKPSNLLLNANCDLKVCDFGLARSTQTVEHPDPKQNGFTEYVATRWYRAPEVMLSFRIYTKSIDVWSVGCILAEMLSGKPLFPGKDYHHQLNLILDVLGTPTIDEFHAITAKKSKDYIRSLPFRKRRTFESLYPNANPLAIDFLKRTLTFDPRKRYTVEQCLAHPYLDAYHDPEDEPAAKPLDADFFDFDMQKEAIGREELKRYLYEEIMTFNPSA</sequence>
<dbReference type="InterPro" id="IPR050117">
    <property type="entry name" value="MAPK"/>
</dbReference>
<evidence type="ECO:0000256" key="6">
    <source>
        <dbReference type="ARBA" id="ARBA00055111"/>
    </source>
</evidence>
<accession>A0AAD9FRG3</accession>
<dbReference type="SUPFAM" id="SSF56112">
    <property type="entry name" value="Protein kinase-like (PK-like)"/>
    <property type="match status" value="1"/>
</dbReference>
<evidence type="ECO:0000256" key="9">
    <source>
        <dbReference type="RuleBase" id="RU361165"/>
    </source>
</evidence>
<keyword evidence="13" id="KW-1185">Reference proteome</keyword>
<dbReference type="Gene3D" id="3.30.200.20">
    <property type="entry name" value="Phosphorylase Kinase, domain 1"/>
    <property type="match status" value="1"/>
</dbReference>
<dbReference type="PROSITE" id="PS00108">
    <property type="entry name" value="PROTEIN_KINASE_ST"/>
    <property type="match status" value="1"/>
</dbReference>
<feature type="compositionally biased region" description="Polar residues" evidence="10">
    <location>
        <begin position="32"/>
        <end position="42"/>
    </location>
</feature>
<evidence type="ECO:0000313" key="13">
    <source>
        <dbReference type="Proteomes" id="UP001182556"/>
    </source>
</evidence>
<keyword evidence="2 9" id="KW-0808">Transferase</keyword>
<evidence type="ECO:0000313" key="12">
    <source>
        <dbReference type="EMBL" id="KAK1924813.1"/>
    </source>
</evidence>
<dbReference type="PROSITE" id="PS50011">
    <property type="entry name" value="PROTEIN_KINASE_DOM"/>
    <property type="match status" value="1"/>
</dbReference>